<dbReference type="PANTHER" id="PTHR14119">
    <property type="entry name" value="HYDROLASE"/>
    <property type="match status" value="1"/>
</dbReference>
<gene>
    <name evidence="2" type="ORF">Dpo_5c01680</name>
</gene>
<dbReference type="Gene3D" id="3.40.50.850">
    <property type="entry name" value="Isochorismatase-like"/>
    <property type="match status" value="1"/>
</dbReference>
<accession>S0G1B9</accession>
<dbReference type="InterPro" id="IPR000868">
    <property type="entry name" value="Isochorismatase-like_dom"/>
</dbReference>
<sequence>MKKSCDMFSIDKTVALLVDVQGKLARMMCDKETLFDSLEIFIKGMKILGVPILWMEQIPSKLGPTVDEIQQLMAEETPIAKDSFSCCNEPGFMEKFEALSRSQVLVTGIETHICVFQTARDLVVKGCDVQVVSDCVSSRTQENKAVGLQRIVQAGAQITSVEMIFFELLQRAKGDHFRQIISLIK</sequence>
<dbReference type="AlphaFoldDB" id="S0G1B9"/>
<feature type="domain" description="Isochorismatase-like" evidence="1">
    <location>
        <begin position="15"/>
        <end position="162"/>
    </location>
</feature>
<keyword evidence="3" id="KW-1185">Reference proteome</keyword>
<comment type="caution">
    <text evidence="2">The sequence shown here is derived from an EMBL/GenBank/DDBJ whole genome shotgun (WGS) entry which is preliminary data.</text>
</comment>
<evidence type="ECO:0000313" key="2">
    <source>
        <dbReference type="EMBL" id="EMS79244.1"/>
    </source>
</evidence>
<dbReference type="Proteomes" id="UP000014216">
    <property type="component" value="Unassembled WGS sequence"/>
</dbReference>
<dbReference type="InterPro" id="IPR050993">
    <property type="entry name" value="Isochorismatase_domain"/>
</dbReference>
<dbReference type="PATRIC" id="fig|1286635.3.peg.2639"/>
<dbReference type="GO" id="GO:0016787">
    <property type="term" value="F:hydrolase activity"/>
    <property type="evidence" value="ECO:0007669"/>
    <property type="project" value="UniProtKB-KW"/>
</dbReference>
<dbReference type="RefSeq" id="WP_006966334.1">
    <property type="nucleotide sequence ID" value="NZ_APJX01000005.1"/>
</dbReference>
<dbReference type="EMBL" id="APJX01000005">
    <property type="protein sequence ID" value="EMS79244.1"/>
    <property type="molecule type" value="Genomic_DNA"/>
</dbReference>
<dbReference type="PANTHER" id="PTHR14119:SF3">
    <property type="entry name" value="ISOCHORISMATASE DOMAIN-CONTAINING PROTEIN 2"/>
    <property type="match status" value="1"/>
</dbReference>
<name>S0G1B9_9BACT</name>
<keyword evidence="2" id="KW-0378">Hydrolase</keyword>
<dbReference type="SUPFAM" id="SSF52499">
    <property type="entry name" value="Isochorismatase-like hydrolases"/>
    <property type="match status" value="1"/>
</dbReference>
<evidence type="ECO:0000313" key="3">
    <source>
        <dbReference type="Proteomes" id="UP000014216"/>
    </source>
</evidence>
<protein>
    <submittedName>
        <fullName evidence="2">Putative YcaC-like amidohydrolase</fullName>
    </submittedName>
</protein>
<proteinExistence type="predicted"/>
<dbReference type="Pfam" id="PF00857">
    <property type="entry name" value="Isochorismatase"/>
    <property type="match status" value="1"/>
</dbReference>
<dbReference type="InterPro" id="IPR036380">
    <property type="entry name" value="Isochorismatase-like_sf"/>
</dbReference>
<reference evidence="2 3" key="1">
    <citation type="journal article" date="2013" name="Genome Announc.">
        <title>Draft Genome Sequence of Desulfotignum phosphitoxidans DSM 13687 Strain FiPS-3.</title>
        <authorList>
            <person name="Poehlein A."/>
            <person name="Daniel R."/>
            <person name="Simeonova D.D."/>
        </authorList>
    </citation>
    <scope>NUCLEOTIDE SEQUENCE [LARGE SCALE GENOMIC DNA]</scope>
    <source>
        <strain evidence="2 3">DSM 13687</strain>
    </source>
</reference>
<organism evidence="2 3">
    <name type="scientific">Desulfotignum phosphitoxidans DSM 13687</name>
    <dbReference type="NCBI Taxonomy" id="1286635"/>
    <lineage>
        <taxon>Bacteria</taxon>
        <taxon>Pseudomonadati</taxon>
        <taxon>Thermodesulfobacteriota</taxon>
        <taxon>Desulfobacteria</taxon>
        <taxon>Desulfobacterales</taxon>
        <taxon>Desulfobacteraceae</taxon>
        <taxon>Desulfotignum</taxon>
    </lineage>
</organism>
<evidence type="ECO:0000259" key="1">
    <source>
        <dbReference type="Pfam" id="PF00857"/>
    </source>
</evidence>